<gene>
    <name evidence="2" type="ORF">USDA257_c09190</name>
</gene>
<dbReference type="PATRIC" id="fig|1185652.3.peg.955"/>
<dbReference type="AlphaFoldDB" id="I3X0V5"/>
<evidence type="ECO:0000313" key="2">
    <source>
        <dbReference type="EMBL" id="AFL49511.1"/>
    </source>
</evidence>
<dbReference type="Proteomes" id="UP000006180">
    <property type="component" value="Chromosome"/>
</dbReference>
<organism evidence="2 3">
    <name type="scientific">Sinorhizobium fredii (strain USDA 257)</name>
    <dbReference type="NCBI Taxonomy" id="1185652"/>
    <lineage>
        <taxon>Bacteria</taxon>
        <taxon>Pseudomonadati</taxon>
        <taxon>Pseudomonadota</taxon>
        <taxon>Alphaproteobacteria</taxon>
        <taxon>Hyphomicrobiales</taxon>
        <taxon>Rhizobiaceae</taxon>
        <taxon>Sinorhizobium/Ensifer group</taxon>
        <taxon>Sinorhizobium</taxon>
    </lineage>
</organism>
<dbReference type="KEGG" id="sfd:USDA257_c09190"/>
<evidence type="ECO:0000256" key="1">
    <source>
        <dbReference type="SAM" id="MobiDB-lite"/>
    </source>
</evidence>
<reference evidence="2 3" key="1">
    <citation type="journal article" date="2012" name="J. Bacteriol.">
        <title>Complete genome sequence of the broad-host-range strain Sinorhizobium fredii USDA257.</title>
        <authorList>
            <person name="Schuldes J."/>
            <person name="Rodriguez Orbegoso M."/>
            <person name="Schmeisser C."/>
            <person name="Krishnan H.B."/>
            <person name="Daniel R."/>
            <person name="Streit W.R."/>
        </authorList>
    </citation>
    <scope>NUCLEOTIDE SEQUENCE [LARGE SCALE GENOMIC DNA]</scope>
    <source>
        <strain evidence="2 3">USDA 257</strain>
    </source>
</reference>
<sequence>MSHASLLPQQARRGKNPRQSLCGERFTATCLYLGLQSSKFPG</sequence>
<dbReference type="STRING" id="1185652.USDA257_c09190"/>
<proteinExistence type="predicted"/>
<evidence type="ECO:0000313" key="3">
    <source>
        <dbReference type="Proteomes" id="UP000006180"/>
    </source>
</evidence>
<accession>I3X0V5</accession>
<feature type="region of interest" description="Disordered" evidence="1">
    <location>
        <begin position="1"/>
        <end position="20"/>
    </location>
</feature>
<dbReference type="EMBL" id="CP003563">
    <property type="protein sequence ID" value="AFL49511.1"/>
    <property type="molecule type" value="Genomic_DNA"/>
</dbReference>
<protein>
    <submittedName>
        <fullName evidence="2">Uncharacterized protein</fullName>
    </submittedName>
</protein>
<dbReference type="HOGENOM" id="CLU_3257886_0_0_5"/>
<name>I3X0V5_SINF2</name>